<keyword evidence="3" id="KW-1185">Reference proteome</keyword>
<comment type="caution">
    <text evidence="2">The sequence shown here is derived from an EMBL/GenBank/DDBJ whole genome shotgun (WGS) entry which is preliminary data.</text>
</comment>
<dbReference type="EMBL" id="JAQJAC010000001">
    <property type="protein sequence ID" value="KAJ5600121.1"/>
    <property type="molecule type" value="Genomic_DNA"/>
</dbReference>
<proteinExistence type="predicted"/>
<dbReference type="Proteomes" id="UP001216150">
    <property type="component" value="Unassembled WGS sequence"/>
</dbReference>
<reference evidence="2 3" key="1">
    <citation type="journal article" date="2023" name="IMA Fungus">
        <title>Comparative genomic study of the Penicillium genus elucidates a diverse pangenome and 15 lateral gene transfer events.</title>
        <authorList>
            <person name="Petersen C."/>
            <person name="Sorensen T."/>
            <person name="Nielsen M.R."/>
            <person name="Sondergaard T.E."/>
            <person name="Sorensen J.L."/>
            <person name="Fitzpatrick D.A."/>
            <person name="Frisvad J.C."/>
            <person name="Nielsen K.L."/>
        </authorList>
    </citation>
    <scope>NUCLEOTIDE SEQUENCE [LARGE SCALE GENOMIC DNA]</scope>
    <source>
        <strain evidence="2 3">IBT 29057</strain>
    </source>
</reference>
<protein>
    <recommendedName>
        <fullName evidence="1">DUF7587 domain-containing protein</fullName>
    </recommendedName>
</protein>
<dbReference type="AlphaFoldDB" id="A0AAD6H2F9"/>
<feature type="domain" description="DUF7587" evidence="1">
    <location>
        <begin position="8"/>
        <end position="135"/>
    </location>
</feature>
<gene>
    <name evidence="2" type="ORF">N7450_001188</name>
</gene>
<evidence type="ECO:0000313" key="3">
    <source>
        <dbReference type="Proteomes" id="UP001216150"/>
    </source>
</evidence>
<evidence type="ECO:0000259" key="1">
    <source>
        <dbReference type="Pfam" id="PF24494"/>
    </source>
</evidence>
<accession>A0AAD6H2F9</accession>
<dbReference type="Pfam" id="PF24494">
    <property type="entry name" value="DUF7587"/>
    <property type="match status" value="1"/>
</dbReference>
<sequence length="341" mass="39397">MIYNIPQRYFYRCFSKNSGGTLKCGLDSTGPRLSKSDLLSNFKKHIIFDPNIGTALVSATDRPIEALHRAFVKYYNHKEEPSDIYIAIVSVPESENDRLPYHHAERLALDLEYCPEERRKFNHEYIFEWEIEEQYVEIVSVKTLLDRGLNLDSYTQNGRLPGLQEFRFSMSEMIFSLSLDGYSVGRELGRIAKCFGARAPVKEIAHKLCIDSPTHIDAKKESLDVKWRVTENTESGKCEIVRNRDIDFDHFYWMFQGIDEVIFDFWLADSVFIENFIAHTELANNLAAEIDNLWELYWDGLSSEAWNGINSGSATKKARKVESREQEILDQIESHAISIGL</sequence>
<evidence type="ECO:0000313" key="2">
    <source>
        <dbReference type="EMBL" id="KAJ5600121.1"/>
    </source>
</evidence>
<dbReference type="InterPro" id="IPR056009">
    <property type="entry name" value="DUF7587"/>
</dbReference>
<organism evidence="2 3">
    <name type="scientific">Penicillium hetheringtonii</name>
    <dbReference type="NCBI Taxonomy" id="911720"/>
    <lineage>
        <taxon>Eukaryota</taxon>
        <taxon>Fungi</taxon>
        <taxon>Dikarya</taxon>
        <taxon>Ascomycota</taxon>
        <taxon>Pezizomycotina</taxon>
        <taxon>Eurotiomycetes</taxon>
        <taxon>Eurotiomycetidae</taxon>
        <taxon>Eurotiales</taxon>
        <taxon>Aspergillaceae</taxon>
        <taxon>Penicillium</taxon>
    </lineage>
</organism>
<name>A0AAD6H2F9_9EURO</name>